<organism evidence="2">
    <name type="scientific">viral metagenome</name>
    <dbReference type="NCBI Taxonomy" id="1070528"/>
    <lineage>
        <taxon>unclassified sequences</taxon>
        <taxon>metagenomes</taxon>
        <taxon>organismal metagenomes</taxon>
    </lineage>
</organism>
<proteinExistence type="predicted"/>
<evidence type="ECO:0000313" key="2">
    <source>
        <dbReference type="EMBL" id="QHU00069.1"/>
    </source>
</evidence>
<protein>
    <submittedName>
        <fullName evidence="2">Uncharacterized protein</fullName>
    </submittedName>
</protein>
<keyword evidence="1" id="KW-0812">Transmembrane</keyword>
<feature type="transmembrane region" description="Helical" evidence="1">
    <location>
        <begin position="43"/>
        <end position="63"/>
    </location>
</feature>
<evidence type="ECO:0000256" key="1">
    <source>
        <dbReference type="SAM" id="Phobius"/>
    </source>
</evidence>
<keyword evidence="1" id="KW-1133">Transmembrane helix</keyword>
<dbReference type="AlphaFoldDB" id="A0A6C0J329"/>
<reference evidence="2" key="1">
    <citation type="journal article" date="2020" name="Nature">
        <title>Giant virus diversity and host interactions through global metagenomics.</title>
        <authorList>
            <person name="Schulz F."/>
            <person name="Roux S."/>
            <person name="Paez-Espino D."/>
            <person name="Jungbluth S."/>
            <person name="Walsh D.A."/>
            <person name="Denef V.J."/>
            <person name="McMahon K.D."/>
            <person name="Konstantinidis K.T."/>
            <person name="Eloe-Fadrosh E.A."/>
            <person name="Kyrpides N.C."/>
            <person name="Woyke T."/>
        </authorList>
    </citation>
    <scope>NUCLEOTIDE SEQUENCE</scope>
    <source>
        <strain evidence="2">GVMAG-M-3300025860-12</strain>
    </source>
</reference>
<accession>A0A6C0J329</accession>
<keyword evidence="1" id="KW-0472">Membrane</keyword>
<name>A0A6C0J329_9ZZZZ</name>
<dbReference type="EMBL" id="MN740323">
    <property type="protein sequence ID" value="QHU00069.1"/>
    <property type="molecule type" value="Genomic_DNA"/>
</dbReference>
<sequence>MYPIFLVILFTSSIIYLFSKSDKSYKSDKSDKSYKSDKSLKNIFNKSKTIIFVISIILLVYTFNNETIKIDKIEKVLPEIYTNRVNF</sequence>